<dbReference type="AlphaFoldDB" id="A0A1R3GX71"/>
<accession>A0A1R3GX71</accession>
<dbReference type="Proteomes" id="UP000187203">
    <property type="component" value="Unassembled WGS sequence"/>
</dbReference>
<comment type="caution">
    <text evidence="1">The sequence shown here is derived from an EMBL/GenBank/DDBJ whole genome shotgun (WGS) entry which is preliminary data.</text>
</comment>
<name>A0A1R3GX71_9ROSI</name>
<sequence>MFLCSSSRIALLHYFKRTFVGSSTRSGEKANVRVKRWSPVSIGDVWSPGDYDDGGPRKNGGVDIAKGIAGFG</sequence>
<evidence type="ECO:0000313" key="2">
    <source>
        <dbReference type="Proteomes" id="UP000187203"/>
    </source>
</evidence>
<dbReference type="EMBL" id="AWUE01021328">
    <property type="protein sequence ID" value="OMO62705.1"/>
    <property type="molecule type" value="Genomic_DNA"/>
</dbReference>
<proteinExistence type="predicted"/>
<keyword evidence="2" id="KW-1185">Reference proteome</keyword>
<evidence type="ECO:0000313" key="1">
    <source>
        <dbReference type="EMBL" id="OMO62705.1"/>
    </source>
</evidence>
<organism evidence="1 2">
    <name type="scientific">Corchorus olitorius</name>
    <dbReference type="NCBI Taxonomy" id="93759"/>
    <lineage>
        <taxon>Eukaryota</taxon>
        <taxon>Viridiplantae</taxon>
        <taxon>Streptophyta</taxon>
        <taxon>Embryophyta</taxon>
        <taxon>Tracheophyta</taxon>
        <taxon>Spermatophyta</taxon>
        <taxon>Magnoliopsida</taxon>
        <taxon>eudicotyledons</taxon>
        <taxon>Gunneridae</taxon>
        <taxon>Pentapetalae</taxon>
        <taxon>rosids</taxon>
        <taxon>malvids</taxon>
        <taxon>Malvales</taxon>
        <taxon>Malvaceae</taxon>
        <taxon>Grewioideae</taxon>
        <taxon>Apeibeae</taxon>
        <taxon>Corchorus</taxon>
    </lineage>
</organism>
<gene>
    <name evidence="1" type="ORF">COLO4_32940</name>
</gene>
<reference evidence="2" key="1">
    <citation type="submission" date="2013-09" db="EMBL/GenBank/DDBJ databases">
        <title>Corchorus olitorius genome sequencing.</title>
        <authorList>
            <person name="Alam M."/>
            <person name="Haque M.S."/>
            <person name="Islam M.S."/>
            <person name="Emdad E.M."/>
            <person name="Islam M.M."/>
            <person name="Ahmed B."/>
            <person name="Halim A."/>
            <person name="Hossen Q.M.M."/>
            <person name="Hossain M.Z."/>
            <person name="Ahmed R."/>
            <person name="Khan M.M."/>
            <person name="Islam R."/>
            <person name="Rashid M.M."/>
            <person name="Khan S.A."/>
            <person name="Rahman M.S."/>
            <person name="Alam M."/>
            <person name="Yahiya A.S."/>
            <person name="Khan M.S."/>
            <person name="Azam M.S."/>
            <person name="Haque T."/>
            <person name="Lashkar M.Z.H."/>
            <person name="Akhand A.I."/>
            <person name="Morshed G."/>
            <person name="Roy S."/>
            <person name="Uddin K.S."/>
            <person name="Rabeya T."/>
            <person name="Hossain A.S."/>
            <person name="Chowdhury A."/>
            <person name="Snigdha A.R."/>
            <person name="Mortoza M.S."/>
            <person name="Matin S.A."/>
            <person name="Hoque S.M.E."/>
            <person name="Islam M.K."/>
            <person name="Roy D.K."/>
            <person name="Haider R."/>
            <person name="Moosa M.M."/>
            <person name="Elias S.M."/>
            <person name="Hasan A.M."/>
            <person name="Jahan S."/>
            <person name="Shafiuddin M."/>
            <person name="Mahmood N."/>
            <person name="Shommy N.S."/>
        </authorList>
    </citation>
    <scope>NUCLEOTIDE SEQUENCE [LARGE SCALE GENOMIC DNA]</scope>
    <source>
        <strain evidence="2">cv. O-4</strain>
    </source>
</reference>
<protein>
    <submittedName>
        <fullName evidence="1">Uncharacterized protein</fullName>
    </submittedName>
</protein>